<dbReference type="GO" id="GO:0090575">
    <property type="term" value="C:RNA polymerase II transcription regulator complex"/>
    <property type="evidence" value="ECO:0007669"/>
    <property type="project" value="TreeGrafter"/>
</dbReference>
<dbReference type="CDD" id="cd18914">
    <property type="entry name" value="bHLH_AtORG2_like"/>
    <property type="match status" value="1"/>
</dbReference>
<dbReference type="Gene3D" id="4.10.280.10">
    <property type="entry name" value="Helix-loop-helix DNA-binding domain"/>
    <property type="match status" value="1"/>
</dbReference>
<dbReference type="Pfam" id="PF00010">
    <property type="entry name" value="HLH"/>
    <property type="match status" value="1"/>
</dbReference>
<comment type="subcellular location">
    <subcellularLocation>
        <location evidence="1">Nucleus</location>
    </subcellularLocation>
</comment>
<dbReference type="InterPro" id="IPR036638">
    <property type="entry name" value="HLH_DNA-bd_sf"/>
</dbReference>
<evidence type="ECO:0000256" key="3">
    <source>
        <dbReference type="ARBA" id="ARBA00023163"/>
    </source>
</evidence>
<dbReference type="SUPFAM" id="SSF47459">
    <property type="entry name" value="HLH, helix-loop-helix DNA-binding domain"/>
    <property type="match status" value="1"/>
</dbReference>
<sequence length="277" mass="31343">MFSQWLGEQDELFKFISSPPAICEPQPTIFMQQNEQLLLGEDVVNNNPSLLISNNVDHSTLTNGNISKPKNTRKRKSATTFDNLEESPKDYIKKIIHRDVERQRRQEMAGLYRNLRSLIPSAHLEGKRSISDHINGTVKYIMHMKNKIEELKNKREKLKRSMHKIPSSSSEGIIPEKSCPDHQVVSDQKPVITVKNCRAAGMEITVNTGTKGGDLSLSQVLKILISEGMSIKSCISTRVHERQLHVIQSEVMNGEKIIDPDELYKKLMGTSAINIIC</sequence>
<gene>
    <name evidence="7" type="ORF">OLC1_LOCUS5191</name>
</gene>
<dbReference type="PANTHER" id="PTHR13935:SF155">
    <property type="entry name" value="TRANSCRIPTION FACTOR BHLH120-LIKE"/>
    <property type="match status" value="1"/>
</dbReference>
<accession>A0AAV1CFR4</accession>
<feature type="compositionally biased region" description="Polar residues" evidence="5">
    <location>
        <begin position="57"/>
        <end position="69"/>
    </location>
</feature>
<dbReference type="GO" id="GO:0000977">
    <property type="term" value="F:RNA polymerase II transcription regulatory region sequence-specific DNA binding"/>
    <property type="evidence" value="ECO:0007669"/>
    <property type="project" value="TreeGrafter"/>
</dbReference>
<dbReference type="GO" id="GO:0000981">
    <property type="term" value="F:DNA-binding transcription factor activity, RNA polymerase II-specific"/>
    <property type="evidence" value="ECO:0007669"/>
    <property type="project" value="TreeGrafter"/>
</dbReference>
<proteinExistence type="predicted"/>
<evidence type="ECO:0000313" key="7">
    <source>
        <dbReference type="EMBL" id="CAI9093878.1"/>
    </source>
</evidence>
<evidence type="ECO:0000256" key="2">
    <source>
        <dbReference type="ARBA" id="ARBA00023015"/>
    </source>
</evidence>
<evidence type="ECO:0000256" key="4">
    <source>
        <dbReference type="ARBA" id="ARBA00023242"/>
    </source>
</evidence>
<evidence type="ECO:0000313" key="8">
    <source>
        <dbReference type="Proteomes" id="UP001161247"/>
    </source>
</evidence>
<keyword evidence="3" id="KW-0804">Transcription</keyword>
<dbReference type="EMBL" id="OX459119">
    <property type="protein sequence ID" value="CAI9093878.1"/>
    <property type="molecule type" value="Genomic_DNA"/>
</dbReference>
<evidence type="ECO:0000256" key="1">
    <source>
        <dbReference type="ARBA" id="ARBA00004123"/>
    </source>
</evidence>
<dbReference type="GO" id="GO:0046983">
    <property type="term" value="F:protein dimerization activity"/>
    <property type="evidence" value="ECO:0007669"/>
    <property type="project" value="InterPro"/>
</dbReference>
<feature type="region of interest" description="Disordered" evidence="5">
    <location>
        <begin position="162"/>
        <end position="181"/>
    </location>
</feature>
<dbReference type="PROSITE" id="PS50888">
    <property type="entry name" value="BHLH"/>
    <property type="match status" value="1"/>
</dbReference>
<dbReference type="AlphaFoldDB" id="A0AAV1CFR4"/>
<organism evidence="7 8">
    <name type="scientific">Oldenlandia corymbosa var. corymbosa</name>
    <dbReference type="NCBI Taxonomy" id="529605"/>
    <lineage>
        <taxon>Eukaryota</taxon>
        <taxon>Viridiplantae</taxon>
        <taxon>Streptophyta</taxon>
        <taxon>Embryophyta</taxon>
        <taxon>Tracheophyta</taxon>
        <taxon>Spermatophyta</taxon>
        <taxon>Magnoliopsida</taxon>
        <taxon>eudicotyledons</taxon>
        <taxon>Gunneridae</taxon>
        <taxon>Pentapetalae</taxon>
        <taxon>asterids</taxon>
        <taxon>lamiids</taxon>
        <taxon>Gentianales</taxon>
        <taxon>Rubiaceae</taxon>
        <taxon>Rubioideae</taxon>
        <taxon>Spermacoceae</taxon>
        <taxon>Hedyotis-Oldenlandia complex</taxon>
        <taxon>Oldenlandia</taxon>
    </lineage>
</organism>
<feature type="domain" description="BHLH" evidence="6">
    <location>
        <begin position="92"/>
        <end position="144"/>
    </location>
</feature>
<keyword evidence="4" id="KW-0539">Nucleus</keyword>
<dbReference type="PANTHER" id="PTHR13935">
    <property type="entry name" value="ACHAETE-SCUTE TRANSCRIPTION FACTOR-RELATED"/>
    <property type="match status" value="1"/>
</dbReference>
<evidence type="ECO:0000259" key="6">
    <source>
        <dbReference type="PROSITE" id="PS50888"/>
    </source>
</evidence>
<keyword evidence="2" id="KW-0805">Transcription regulation</keyword>
<evidence type="ECO:0000256" key="5">
    <source>
        <dbReference type="SAM" id="MobiDB-lite"/>
    </source>
</evidence>
<dbReference type="InterPro" id="IPR015660">
    <property type="entry name" value="MASH1/Ascl1a-like"/>
</dbReference>
<keyword evidence="8" id="KW-1185">Reference proteome</keyword>
<reference evidence="7" key="1">
    <citation type="submission" date="2023-03" db="EMBL/GenBank/DDBJ databases">
        <authorList>
            <person name="Julca I."/>
        </authorList>
    </citation>
    <scope>NUCLEOTIDE SEQUENCE</scope>
</reference>
<name>A0AAV1CFR4_OLDCO</name>
<feature type="region of interest" description="Disordered" evidence="5">
    <location>
        <begin position="57"/>
        <end position="78"/>
    </location>
</feature>
<feature type="compositionally biased region" description="Low complexity" evidence="5">
    <location>
        <begin position="164"/>
        <end position="177"/>
    </location>
</feature>
<dbReference type="InterPro" id="IPR011598">
    <property type="entry name" value="bHLH_dom"/>
</dbReference>
<dbReference type="Proteomes" id="UP001161247">
    <property type="component" value="Chromosome 2"/>
</dbReference>
<protein>
    <submittedName>
        <fullName evidence="7">OLC1v1029470C1</fullName>
    </submittedName>
</protein>